<dbReference type="InterPro" id="IPR039910">
    <property type="entry name" value="D15-like"/>
</dbReference>
<keyword evidence="4" id="KW-0732">Signal</keyword>
<keyword evidence="6" id="KW-0998">Cell outer membrane</keyword>
<feature type="domain" description="Bacterial surface antigen (D15)" evidence="7">
    <location>
        <begin position="299"/>
        <end position="601"/>
    </location>
</feature>
<evidence type="ECO:0000256" key="5">
    <source>
        <dbReference type="ARBA" id="ARBA00023136"/>
    </source>
</evidence>
<sequence>MTVIRSIQSTTNASIDFRNAQRILLALCIALLLLGAPITAAQAIQGSDKKKEAGIIELSAPKSVRNVIEKYFSFPTEPFSDDTARASFVRKTRQEVTELLATEGYFTPTITLENDLPDGKRLLKVVPGPRTRVTELNIEFQGEIAKDAPEFRKRTAQLRANWPLTPRKFFRNAAWEEAKSSLLANLTSNEYAAARLIKSEAKVDPATASATLHLVVDSGPIFYFGDLNISGLERYDPNLVHSKVLFKKGDPYRRDKLLALQATLQNLPQFSSATVSIRPDVTQHQAAPIDILLTEARSKRIGIGVGYSSNNGARGEVNYQSYNFLDRAWILSSLLRYEQKRQTFSAKIDTLPNEYNLQYGLGASVQLTDIENLKTFNQRLGLSGTHIQENMQTQVGINWQREEKNPVGAPDTVIQALALDTWWRYRSVDDPLHVRRGNITELRVGGGSQYILSERDFLRLYGRHQHWWPIGKRDVLFFRAEIGQTLASSRQGIPQEYLFRAGGINSVRGHDFLSLGVREGDAIVGGRVLGTGTLEYVRWFTQNWGGAVFADIGDAADSWQSFNPSLGYGSGIRWRSPAGPFALDLARRHDTGTLRVHFSIAVAF</sequence>
<dbReference type="Pfam" id="PF01103">
    <property type="entry name" value="Omp85"/>
    <property type="match status" value="1"/>
</dbReference>
<dbReference type="Gene3D" id="3.10.20.310">
    <property type="entry name" value="membrane protein fhac"/>
    <property type="match status" value="2"/>
</dbReference>
<keyword evidence="10" id="KW-1185">Reference proteome</keyword>
<evidence type="ECO:0000259" key="7">
    <source>
        <dbReference type="Pfam" id="PF01103"/>
    </source>
</evidence>
<name>A0A1I4QKX2_9PROT</name>
<proteinExistence type="predicted"/>
<evidence type="ECO:0000256" key="1">
    <source>
        <dbReference type="ARBA" id="ARBA00004370"/>
    </source>
</evidence>
<dbReference type="RefSeq" id="WP_244888049.1">
    <property type="nucleotide sequence ID" value="NZ_FOUF01000015.1"/>
</dbReference>
<evidence type="ECO:0000256" key="3">
    <source>
        <dbReference type="ARBA" id="ARBA00022692"/>
    </source>
</evidence>
<evidence type="ECO:0000313" key="9">
    <source>
        <dbReference type="EMBL" id="SFM40742.1"/>
    </source>
</evidence>
<evidence type="ECO:0000256" key="2">
    <source>
        <dbReference type="ARBA" id="ARBA00022452"/>
    </source>
</evidence>
<dbReference type="InterPro" id="IPR010827">
    <property type="entry name" value="BamA/TamA_POTRA"/>
</dbReference>
<protein>
    <submittedName>
        <fullName evidence="9">Autotransporter secretion outer membrane protein TamA</fullName>
    </submittedName>
</protein>
<accession>A0A1I4QKX2</accession>
<keyword evidence="2" id="KW-1134">Transmembrane beta strand</keyword>
<evidence type="ECO:0000256" key="4">
    <source>
        <dbReference type="ARBA" id="ARBA00022729"/>
    </source>
</evidence>
<dbReference type="Gene3D" id="2.40.160.50">
    <property type="entry name" value="membrane protein fhac: a member of the omp85/tpsb transporter family"/>
    <property type="match status" value="1"/>
</dbReference>
<evidence type="ECO:0000313" key="10">
    <source>
        <dbReference type="Proteomes" id="UP000199561"/>
    </source>
</evidence>
<dbReference type="AlphaFoldDB" id="A0A1I4QKX2"/>
<organism evidence="9 10">
    <name type="scientific">Nitrosomonas nitrosa</name>
    <dbReference type="NCBI Taxonomy" id="52442"/>
    <lineage>
        <taxon>Bacteria</taxon>
        <taxon>Pseudomonadati</taxon>
        <taxon>Pseudomonadota</taxon>
        <taxon>Betaproteobacteria</taxon>
        <taxon>Nitrosomonadales</taxon>
        <taxon>Nitrosomonadaceae</taxon>
        <taxon>Nitrosomonas</taxon>
    </lineage>
</organism>
<feature type="domain" description="POTRA" evidence="8">
    <location>
        <begin position="223"/>
        <end position="281"/>
    </location>
</feature>
<evidence type="ECO:0000259" key="8">
    <source>
        <dbReference type="Pfam" id="PF07244"/>
    </source>
</evidence>
<dbReference type="Proteomes" id="UP000199561">
    <property type="component" value="Unassembled WGS sequence"/>
</dbReference>
<dbReference type="InterPro" id="IPR000184">
    <property type="entry name" value="Bac_surfAg_D15"/>
</dbReference>
<gene>
    <name evidence="9" type="ORF">SAMN05421880_11566</name>
</gene>
<keyword evidence="5" id="KW-0472">Membrane</keyword>
<dbReference type="EMBL" id="FOUF01000015">
    <property type="protein sequence ID" value="SFM40742.1"/>
    <property type="molecule type" value="Genomic_DNA"/>
</dbReference>
<keyword evidence="3" id="KW-0812">Transmembrane</keyword>
<comment type="subcellular location">
    <subcellularLocation>
        <location evidence="1">Membrane</location>
    </subcellularLocation>
</comment>
<evidence type="ECO:0000256" key="6">
    <source>
        <dbReference type="ARBA" id="ARBA00023237"/>
    </source>
</evidence>
<dbReference type="PANTHER" id="PTHR12815">
    <property type="entry name" value="SORTING AND ASSEMBLY MACHINERY SAMM50 PROTEIN FAMILY MEMBER"/>
    <property type="match status" value="1"/>
</dbReference>
<dbReference type="Pfam" id="PF07244">
    <property type="entry name" value="POTRA"/>
    <property type="match status" value="1"/>
</dbReference>
<dbReference type="STRING" id="52442.SAMN05421880_11566"/>
<dbReference type="GO" id="GO:0019867">
    <property type="term" value="C:outer membrane"/>
    <property type="evidence" value="ECO:0007669"/>
    <property type="project" value="InterPro"/>
</dbReference>
<reference evidence="9 10" key="1">
    <citation type="submission" date="2016-10" db="EMBL/GenBank/DDBJ databases">
        <authorList>
            <person name="de Groot N.N."/>
        </authorList>
    </citation>
    <scope>NUCLEOTIDE SEQUENCE [LARGE SCALE GENOMIC DNA]</scope>
    <source>
        <strain evidence="9 10">Nm146</strain>
    </source>
</reference>
<dbReference type="PANTHER" id="PTHR12815:SF47">
    <property type="entry name" value="TRANSLOCATION AND ASSEMBLY MODULE SUBUNIT TAMA"/>
    <property type="match status" value="1"/>
</dbReference>